<dbReference type="PROSITE" id="PS51259">
    <property type="entry name" value="MHD2"/>
    <property type="match status" value="1"/>
</dbReference>
<dbReference type="SMART" id="SM00239">
    <property type="entry name" value="C2"/>
    <property type="match status" value="1"/>
</dbReference>
<dbReference type="InterPro" id="IPR014770">
    <property type="entry name" value="Munc13_1"/>
</dbReference>
<evidence type="ECO:0000313" key="12">
    <source>
        <dbReference type="Proteomes" id="UP001174909"/>
    </source>
</evidence>
<dbReference type="InterPro" id="IPR010439">
    <property type="entry name" value="MUN_dom"/>
</dbReference>
<dbReference type="InterPro" id="IPR000008">
    <property type="entry name" value="C2_dom"/>
</dbReference>
<comment type="caution">
    <text evidence="11">The sequence shown here is derived from an EMBL/GenBank/DDBJ whole genome shotgun (WGS) entry which is preliminary data.</text>
</comment>
<gene>
    <name evidence="11" type="ORF">GBAR_LOCUS14340</name>
</gene>
<evidence type="ECO:0000256" key="4">
    <source>
        <dbReference type="ARBA" id="ARBA00005823"/>
    </source>
</evidence>
<dbReference type="PROSITE" id="PS50004">
    <property type="entry name" value="C2"/>
    <property type="match status" value="1"/>
</dbReference>
<evidence type="ECO:0000313" key="11">
    <source>
        <dbReference type="EMBL" id="CAI8024703.1"/>
    </source>
</evidence>
<accession>A0AA35S750</accession>
<evidence type="ECO:0000256" key="1">
    <source>
        <dbReference type="ARBA" id="ARBA00004172"/>
    </source>
</evidence>
<evidence type="ECO:0000256" key="2">
    <source>
        <dbReference type="ARBA" id="ARBA00004496"/>
    </source>
</evidence>
<dbReference type="Gene3D" id="1.10.357.50">
    <property type="match status" value="1"/>
</dbReference>
<dbReference type="Pfam" id="PF06292">
    <property type="entry name" value="MUN"/>
    <property type="match status" value="1"/>
</dbReference>
<feature type="domain" description="MHD2" evidence="10">
    <location>
        <begin position="823"/>
        <end position="882"/>
    </location>
</feature>
<keyword evidence="6" id="KW-0963">Cytoplasm</keyword>
<evidence type="ECO:0000256" key="5">
    <source>
        <dbReference type="ARBA" id="ARBA00022483"/>
    </source>
</evidence>
<keyword evidence="7" id="KW-0967">Endosome</keyword>
<name>A0AA35S750_GEOBA</name>
<organism evidence="11 12">
    <name type="scientific">Geodia barretti</name>
    <name type="common">Barrett's horny sponge</name>
    <dbReference type="NCBI Taxonomy" id="519541"/>
    <lineage>
        <taxon>Eukaryota</taxon>
        <taxon>Metazoa</taxon>
        <taxon>Porifera</taxon>
        <taxon>Demospongiae</taxon>
        <taxon>Heteroscleromorpha</taxon>
        <taxon>Tetractinellida</taxon>
        <taxon>Astrophorina</taxon>
        <taxon>Geodiidae</taxon>
        <taxon>Geodia</taxon>
    </lineage>
</organism>
<dbReference type="PANTHER" id="PTHR45999:SF4">
    <property type="entry name" value="UNC-13-4A, ISOFORM B"/>
    <property type="match status" value="1"/>
</dbReference>
<dbReference type="GO" id="GO:0055037">
    <property type="term" value="C:recycling endosome"/>
    <property type="evidence" value="ECO:0007669"/>
    <property type="project" value="UniProtKB-SubCell"/>
</dbReference>
<protein>
    <submittedName>
        <fullName evidence="11">Protein unc-13 homolog D</fullName>
    </submittedName>
</protein>
<dbReference type="EMBL" id="CASHTH010002090">
    <property type="protein sequence ID" value="CAI8024703.1"/>
    <property type="molecule type" value="Genomic_DNA"/>
</dbReference>
<reference evidence="11" key="1">
    <citation type="submission" date="2023-03" db="EMBL/GenBank/DDBJ databases">
        <authorList>
            <person name="Steffen K."/>
            <person name="Cardenas P."/>
        </authorList>
    </citation>
    <scope>NUCLEOTIDE SEQUENCE</scope>
</reference>
<dbReference type="Gene3D" id="2.60.40.150">
    <property type="entry name" value="C2 domain"/>
    <property type="match status" value="1"/>
</dbReference>
<dbReference type="SUPFAM" id="SSF49562">
    <property type="entry name" value="C2 domain (Calcium/lipid-binding domain, CaLB)"/>
    <property type="match status" value="1"/>
</dbReference>
<dbReference type="InterPro" id="IPR052095">
    <property type="entry name" value="UNC-13_domain"/>
</dbReference>
<feature type="domain" description="MHD1" evidence="9">
    <location>
        <begin position="583"/>
        <end position="705"/>
    </location>
</feature>
<dbReference type="InterPro" id="IPR014772">
    <property type="entry name" value="Munc13_dom-2"/>
</dbReference>
<proteinExistence type="inferred from homology"/>
<dbReference type="InterPro" id="IPR035892">
    <property type="entry name" value="C2_domain_sf"/>
</dbReference>
<dbReference type="Pfam" id="PF00168">
    <property type="entry name" value="C2"/>
    <property type="match status" value="1"/>
</dbReference>
<dbReference type="Proteomes" id="UP001174909">
    <property type="component" value="Unassembled WGS sequence"/>
</dbReference>
<keyword evidence="5" id="KW-0268">Exocytosis</keyword>
<dbReference type="PROSITE" id="PS51258">
    <property type="entry name" value="MHD1"/>
    <property type="match status" value="1"/>
</dbReference>
<dbReference type="GO" id="GO:0005770">
    <property type="term" value="C:late endosome"/>
    <property type="evidence" value="ECO:0007669"/>
    <property type="project" value="UniProtKB-SubCell"/>
</dbReference>
<keyword evidence="12" id="KW-1185">Reference proteome</keyword>
<dbReference type="AlphaFoldDB" id="A0AA35S750"/>
<dbReference type="PANTHER" id="PTHR45999">
    <property type="entry name" value="UNC-13-4A, ISOFORM B"/>
    <property type="match status" value="1"/>
</dbReference>
<comment type="subcellular location">
    <subcellularLocation>
        <location evidence="2">Cytoplasm</location>
    </subcellularLocation>
    <subcellularLocation>
        <location evidence="3">Late endosome</location>
    </subcellularLocation>
    <subcellularLocation>
        <location evidence="1">Recycling endosome</location>
    </subcellularLocation>
</comment>
<comment type="similarity">
    <text evidence="4">Belongs to the unc-13 family.</text>
</comment>
<dbReference type="GO" id="GO:0099503">
    <property type="term" value="C:secretory vesicle"/>
    <property type="evidence" value="ECO:0007669"/>
    <property type="project" value="TreeGrafter"/>
</dbReference>
<evidence type="ECO:0000259" key="10">
    <source>
        <dbReference type="PROSITE" id="PS51259"/>
    </source>
</evidence>
<dbReference type="GO" id="GO:0006887">
    <property type="term" value="P:exocytosis"/>
    <property type="evidence" value="ECO:0007669"/>
    <property type="project" value="UniProtKB-KW"/>
</dbReference>
<evidence type="ECO:0000259" key="8">
    <source>
        <dbReference type="PROSITE" id="PS50004"/>
    </source>
</evidence>
<evidence type="ECO:0000256" key="3">
    <source>
        <dbReference type="ARBA" id="ARBA00004603"/>
    </source>
</evidence>
<evidence type="ECO:0000256" key="7">
    <source>
        <dbReference type="ARBA" id="ARBA00022753"/>
    </source>
</evidence>
<sequence length="882" mass="100578">MSSGKSLIFKRKKTHLEESMCSGGLGLDSFSDDLLKFRANVSAAVEEYETNAEDDDAEEAFLPDSTMVQNGTREENFFAKKHTAEDFERSCRVAVSTVVHTRDSAKAQLETYLQQVFSLTPEKYGALATEITKEENPELVLMCTIVSGEGLLAKDANGKSDPYCKMTILSRKHQGSQQVRQKNIADWLKTGLVRDALQTTARPETLTPVWNEHFELSIKDPKDDLLVIEIWDSDEDQVGVTKIKGLRGFGNFIADLRKGVDDFMGRAFYLLSTIPSKGERKSLDLYSHSAKTKWGSVMIDLRIRGLREGLSSAEALAEHLRLTRAVVDSESKVKGHYVRRWNAQLRPNAHLLLDLHAECCGLNKLQQVGVLLNVLLDYHKSYAVQISTFCDLIAHIKSSRHVLPERVLEGKSDRDHPLWVSSLFADVHELGSYIFDVMKDHLLVFDLKTPQGVRRIESHLMALREMFSFQTFTKKLNQKYKSLGKALETSIMSAVTKAFTFLNGKAEPLRNDPEDRLRAFKGLIQHWLHQTQRILKDIVPLFKEVGVDYITWYFRALDPLLCSEATWLERYRAADEESHTVTFELYLSMRDIANLTEHVKDETVRAELKIRNYHLWFSPMVANWISRAQSLCRQYIDKAIQIDKVIQVTDEATFSSSAVDTKGFLLQVGNFWKHLQWPRAAESYSYTAAIVQHICDCAVYYAGQVYTRVTNEDIYKDGQFHASEKLCIILNNMCHLQQALEGLSETLELEKYYQWLEEQDAQTENSSEKVAAIARSLISNLLKNADEDIGNKISLTVQNISEKVNLERFFQDMLRSDKDSVDEETVVPLLDYLTHNLQTLGDFLLPQVLYRVLANFWATCVHTIAACIPNIPKKPGNNYIPR</sequence>
<feature type="domain" description="C2" evidence="8">
    <location>
        <begin position="121"/>
        <end position="285"/>
    </location>
</feature>
<evidence type="ECO:0000256" key="6">
    <source>
        <dbReference type="ARBA" id="ARBA00022490"/>
    </source>
</evidence>
<evidence type="ECO:0000259" key="9">
    <source>
        <dbReference type="PROSITE" id="PS51258"/>
    </source>
</evidence>